<dbReference type="EC" id="2.3.1.-" evidence="7"/>
<dbReference type="Pfam" id="PF02803">
    <property type="entry name" value="Thiolase_C"/>
    <property type="match status" value="1"/>
</dbReference>
<dbReference type="PIRSF" id="PIRSF000429">
    <property type="entry name" value="Ac-CoA_Ac_transf"/>
    <property type="match status" value="1"/>
</dbReference>
<dbReference type="InterPro" id="IPR020617">
    <property type="entry name" value="Thiolase_C"/>
</dbReference>
<dbReference type="CDD" id="cd00751">
    <property type="entry name" value="thiolase"/>
    <property type="match status" value="1"/>
</dbReference>
<evidence type="ECO:0000313" key="8">
    <source>
        <dbReference type="Proteomes" id="UP001278188"/>
    </source>
</evidence>
<keyword evidence="8" id="KW-1185">Reference proteome</keyword>
<dbReference type="Pfam" id="PF00108">
    <property type="entry name" value="Thiolase_N"/>
    <property type="match status" value="1"/>
</dbReference>
<gene>
    <name evidence="7" type="ORF">QR674_06920</name>
</gene>
<feature type="domain" description="Thiolase N-terminal" evidence="5">
    <location>
        <begin position="4"/>
        <end position="261"/>
    </location>
</feature>
<evidence type="ECO:0000256" key="1">
    <source>
        <dbReference type="ARBA" id="ARBA00010982"/>
    </source>
</evidence>
<protein>
    <submittedName>
        <fullName evidence="7">Thiolase family protein</fullName>
        <ecNumber evidence="7">2.3.1.-</ecNumber>
    </submittedName>
</protein>
<proteinExistence type="inferred from homology"/>
<comment type="caution">
    <text evidence="7">The sequence shown here is derived from an EMBL/GenBank/DDBJ whole genome shotgun (WGS) entry which is preliminary data.</text>
</comment>
<dbReference type="PANTHER" id="PTHR18919">
    <property type="entry name" value="ACETYL-COA C-ACYLTRANSFERASE"/>
    <property type="match status" value="1"/>
</dbReference>
<accession>A0ABU3WEI2</accession>
<dbReference type="PROSITE" id="PS00099">
    <property type="entry name" value="THIOLASE_3"/>
    <property type="match status" value="1"/>
</dbReference>
<dbReference type="InterPro" id="IPR020615">
    <property type="entry name" value="Thiolase_acyl_enz_int_AS"/>
</dbReference>
<dbReference type="InterPro" id="IPR002155">
    <property type="entry name" value="Thiolase"/>
</dbReference>
<dbReference type="InterPro" id="IPR020610">
    <property type="entry name" value="Thiolase_AS"/>
</dbReference>
<name>A0ABU3WEI2_9GAMM</name>
<dbReference type="PANTHER" id="PTHR18919:SF164">
    <property type="entry name" value="ACETYL-COA ACETYLTRANSFERASE"/>
    <property type="match status" value="1"/>
</dbReference>
<evidence type="ECO:0000256" key="4">
    <source>
        <dbReference type="RuleBase" id="RU003557"/>
    </source>
</evidence>
<dbReference type="SUPFAM" id="SSF53901">
    <property type="entry name" value="Thiolase-like"/>
    <property type="match status" value="2"/>
</dbReference>
<evidence type="ECO:0000313" key="7">
    <source>
        <dbReference type="EMBL" id="MDV2468712.1"/>
    </source>
</evidence>
<evidence type="ECO:0000256" key="2">
    <source>
        <dbReference type="ARBA" id="ARBA00022679"/>
    </source>
</evidence>
<evidence type="ECO:0000259" key="6">
    <source>
        <dbReference type="Pfam" id="PF02803"/>
    </source>
</evidence>
<reference evidence="7 8" key="1">
    <citation type="submission" date="2023-06" db="EMBL/GenBank/DDBJ databases">
        <title>Genomic Analysis of Acinetobacter Strains Recovered from South Australian Aquatic Samples provides Insights into the Circulation of Antibiotic Resistance determinants in the Environment.</title>
        <authorList>
            <person name="Tobin L."/>
            <person name="Jarocki V.M."/>
            <person name="Kenyon J."/>
            <person name="Drigo B."/>
            <person name="Donner E."/>
            <person name="Djordjevic S.P."/>
            <person name="Hamidian M."/>
        </authorList>
    </citation>
    <scope>NUCLEOTIDE SEQUENCE [LARGE SCALE GENOMIC DNA]</scope>
    <source>
        <strain evidence="7 8">SAAc652</strain>
    </source>
</reference>
<organism evidence="7 8">
    <name type="scientific">Acinetobacter chinensis</name>
    <dbReference type="NCBI Taxonomy" id="2004650"/>
    <lineage>
        <taxon>Bacteria</taxon>
        <taxon>Pseudomonadati</taxon>
        <taxon>Pseudomonadota</taxon>
        <taxon>Gammaproteobacteria</taxon>
        <taxon>Moraxellales</taxon>
        <taxon>Moraxellaceae</taxon>
        <taxon>Acinetobacter</taxon>
    </lineage>
</organism>
<dbReference type="PROSITE" id="PS00098">
    <property type="entry name" value="THIOLASE_1"/>
    <property type="match status" value="1"/>
</dbReference>
<dbReference type="InterPro" id="IPR020616">
    <property type="entry name" value="Thiolase_N"/>
</dbReference>
<feature type="domain" description="Thiolase C-terminal" evidence="6">
    <location>
        <begin position="268"/>
        <end position="389"/>
    </location>
</feature>
<dbReference type="InterPro" id="IPR016039">
    <property type="entry name" value="Thiolase-like"/>
</dbReference>
<dbReference type="NCBIfam" id="TIGR01930">
    <property type="entry name" value="AcCoA-C-Actrans"/>
    <property type="match status" value="1"/>
</dbReference>
<sequence>MTMIVIVDAVRTAMGGFQGALSACTAPDLGAVAIQQAVARAGLQPTDIDEVIFGCVLPAGLKQGPARQAMRQAGLPDTTGATTINKICGSGMKAVMQAADAIKAGSANIVVAGGMESMSNVPYLLDKARAGYRMGHGKVTDHMFQEGLEDAETGLSMGILAQEMADKKGYTREQQDAYAISSLNKAVEAVNNGYFKAEIVPVTVSSRKGDVVVEQDEQPLNAKADKIPTLRPAFKKDGTITAANASSISDGASALVVTSEEIAAERGLKPLAKVVAYATNSQHPSEFTIAPVGAIDKVLKQTGWAVEDVDLWEVNEAFAMVAMLAIDGFNLDREKVNINGGACALGHPLGSSGSRIIVTLIHALKRIGGKKGIAALCIGGGEATAIAVELI</sequence>
<dbReference type="EMBL" id="JASVDY010000002">
    <property type="protein sequence ID" value="MDV2468712.1"/>
    <property type="molecule type" value="Genomic_DNA"/>
</dbReference>
<evidence type="ECO:0000256" key="3">
    <source>
        <dbReference type="ARBA" id="ARBA00023315"/>
    </source>
</evidence>
<keyword evidence="2 4" id="KW-0808">Transferase</keyword>
<evidence type="ECO:0000259" key="5">
    <source>
        <dbReference type="Pfam" id="PF00108"/>
    </source>
</evidence>
<dbReference type="Gene3D" id="3.40.47.10">
    <property type="match status" value="2"/>
</dbReference>
<keyword evidence="3 4" id="KW-0012">Acyltransferase</keyword>
<comment type="similarity">
    <text evidence="1 4">Belongs to the thiolase-like superfamily. Thiolase family.</text>
</comment>
<dbReference type="GO" id="GO:0016746">
    <property type="term" value="F:acyltransferase activity"/>
    <property type="evidence" value="ECO:0007669"/>
    <property type="project" value="UniProtKB-KW"/>
</dbReference>
<dbReference type="Proteomes" id="UP001278188">
    <property type="component" value="Unassembled WGS sequence"/>
</dbReference>
<dbReference type="RefSeq" id="WP_317083594.1">
    <property type="nucleotide sequence ID" value="NZ_JASVDY010000002.1"/>
</dbReference>